<keyword evidence="3" id="KW-0808">Transferase</keyword>
<dbReference type="AlphaFoldDB" id="A0A2V1HLX2"/>
<feature type="signal peptide" evidence="9">
    <location>
        <begin position="1"/>
        <end position="20"/>
    </location>
</feature>
<organism evidence="10 11">
    <name type="scientific">Amnibacterium flavum</name>
    <dbReference type="NCBI Taxonomy" id="2173173"/>
    <lineage>
        <taxon>Bacteria</taxon>
        <taxon>Bacillati</taxon>
        <taxon>Actinomycetota</taxon>
        <taxon>Actinomycetes</taxon>
        <taxon>Micrococcales</taxon>
        <taxon>Microbacteriaceae</taxon>
        <taxon>Amnibacterium</taxon>
    </lineage>
</organism>
<keyword evidence="4 8" id="KW-0812">Transmembrane</keyword>
<evidence type="ECO:0000256" key="8">
    <source>
        <dbReference type="SAM" id="Phobius"/>
    </source>
</evidence>
<evidence type="ECO:0000313" key="10">
    <source>
        <dbReference type="EMBL" id="PVZ93455.1"/>
    </source>
</evidence>
<keyword evidence="5 8" id="KW-1133">Transmembrane helix</keyword>
<evidence type="ECO:0000256" key="4">
    <source>
        <dbReference type="ARBA" id="ARBA00022692"/>
    </source>
</evidence>
<feature type="transmembrane region" description="Helical" evidence="8">
    <location>
        <begin position="42"/>
        <end position="62"/>
    </location>
</feature>
<feature type="transmembrane region" description="Helical" evidence="8">
    <location>
        <begin position="296"/>
        <end position="324"/>
    </location>
</feature>
<evidence type="ECO:0000256" key="7">
    <source>
        <dbReference type="ARBA" id="ARBA00024033"/>
    </source>
</evidence>
<dbReference type="InterPro" id="IPR018584">
    <property type="entry name" value="GT87"/>
</dbReference>
<keyword evidence="2" id="KW-1003">Cell membrane</keyword>
<keyword evidence="9" id="KW-0732">Signal</keyword>
<feature type="chain" id="PRO_5016028371" description="DUF2029 domain-containing protein" evidence="9">
    <location>
        <begin position="21"/>
        <end position="474"/>
    </location>
</feature>
<dbReference type="Proteomes" id="UP000244893">
    <property type="component" value="Unassembled WGS sequence"/>
</dbReference>
<dbReference type="RefSeq" id="WP_116757783.1">
    <property type="nucleotide sequence ID" value="NZ_JBHUEX010000001.1"/>
</dbReference>
<evidence type="ECO:0000256" key="3">
    <source>
        <dbReference type="ARBA" id="ARBA00022679"/>
    </source>
</evidence>
<feature type="transmembrane region" description="Helical" evidence="8">
    <location>
        <begin position="270"/>
        <end position="290"/>
    </location>
</feature>
<feature type="transmembrane region" description="Helical" evidence="8">
    <location>
        <begin position="69"/>
        <end position="88"/>
    </location>
</feature>
<dbReference type="OrthoDB" id="3362857at2"/>
<evidence type="ECO:0000256" key="2">
    <source>
        <dbReference type="ARBA" id="ARBA00022475"/>
    </source>
</evidence>
<keyword evidence="6 8" id="KW-0472">Membrane</keyword>
<dbReference type="EMBL" id="QEOP01000004">
    <property type="protein sequence ID" value="PVZ93455.1"/>
    <property type="molecule type" value="Genomic_DNA"/>
</dbReference>
<comment type="caution">
    <text evidence="10">The sequence shown here is derived from an EMBL/GenBank/DDBJ whole genome shotgun (WGS) entry which is preliminary data.</text>
</comment>
<evidence type="ECO:0000256" key="6">
    <source>
        <dbReference type="ARBA" id="ARBA00023136"/>
    </source>
</evidence>
<comment type="subcellular location">
    <subcellularLocation>
        <location evidence="1">Cell membrane</location>
        <topology evidence="1">Multi-pass membrane protein</topology>
    </subcellularLocation>
</comment>
<gene>
    <name evidence="10" type="ORF">DDQ50_15955</name>
</gene>
<feature type="transmembrane region" description="Helical" evidence="8">
    <location>
        <begin position="428"/>
        <end position="448"/>
    </location>
</feature>
<evidence type="ECO:0008006" key="12">
    <source>
        <dbReference type="Google" id="ProtNLM"/>
    </source>
</evidence>
<feature type="transmembrane region" description="Helical" evidence="8">
    <location>
        <begin position="345"/>
        <end position="367"/>
    </location>
</feature>
<dbReference type="Pfam" id="PF09594">
    <property type="entry name" value="GT87"/>
    <property type="match status" value="1"/>
</dbReference>
<accession>A0A2V1HLX2</accession>
<evidence type="ECO:0000313" key="11">
    <source>
        <dbReference type="Proteomes" id="UP000244893"/>
    </source>
</evidence>
<evidence type="ECO:0000256" key="5">
    <source>
        <dbReference type="ARBA" id="ARBA00022989"/>
    </source>
</evidence>
<feature type="transmembrane region" description="Helical" evidence="8">
    <location>
        <begin position="223"/>
        <end position="241"/>
    </location>
</feature>
<evidence type="ECO:0000256" key="1">
    <source>
        <dbReference type="ARBA" id="ARBA00004651"/>
    </source>
</evidence>
<protein>
    <recommendedName>
        <fullName evidence="12">DUF2029 domain-containing protein</fullName>
    </recommendedName>
</protein>
<proteinExistence type="inferred from homology"/>
<keyword evidence="11" id="KW-1185">Reference proteome</keyword>
<sequence length="474" mass="50049">MRAALAILPLAALTALTAFAVLSFDTFERQPSNAFFGRSDSVPLLACVAGSWLLFAAAVLAVRRLRPRGATVVIIVGAVAIGIAALVGPPNTSTDSARYAWDGIVQNSGESPYRYTPANGALADLRPTWLFPEPVISGGEPDCVGERIVGVKEVGSGDLICTALNRPAVPTIYPPLAEIYFAAVRLLVAPEVGYIALQVAGLVVSLAVTALLLVTLQRRGLPVWWAALWAWCPLVASEAVTNSHVDALGAAFALLATVLVTGGRRIWGGIALGAAIAVKLIPVIVAPPLIRRKPLGVVVAAVGTFALLYVPYVLSTGIGVIGYLPGYLSEEGYENGSRFALVPPFVPGPVATLLIALALAVVAGLVFWKTDPASPWTGQLVLVGVTLLLVSPRYPWYALLLVPFVAMTGRWEWFAVVLALTLRQFTPPTAVFAIALIVAGVVVAIASWRRASPEQRATIRRLGAPWRRSPSKPT</sequence>
<dbReference type="GO" id="GO:0016758">
    <property type="term" value="F:hexosyltransferase activity"/>
    <property type="evidence" value="ECO:0007669"/>
    <property type="project" value="InterPro"/>
</dbReference>
<reference evidence="10 11" key="1">
    <citation type="submission" date="2018-05" db="EMBL/GenBank/DDBJ databases">
        <title>Amnibacterium sp. M8JJ-5, whole genome shotgun sequence.</title>
        <authorList>
            <person name="Tuo L."/>
        </authorList>
    </citation>
    <scope>NUCLEOTIDE SEQUENCE [LARGE SCALE GENOMIC DNA]</scope>
    <source>
        <strain evidence="10 11">M8JJ-5</strain>
    </source>
</reference>
<feature type="transmembrane region" description="Helical" evidence="8">
    <location>
        <begin position="195"/>
        <end position="216"/>
    </location>
</feature>
<evidence type="ECO:0000256" key="9">
    <source>
        <dbReference type="SAM" id="SignalP"/>
    </source>
</evidence>
<name>A0A2V1HLX2_9MICO</name>
<dbReference type="GO" id="GO:0005886">
    <property type="term" value="C:plasma membrane"/>
    <property type="evidence" value="ECO:0007669"/>
    <property type="project" value="UniProtKB-SubCell"/>
</dbReference>
<comment type="similarity">
    <text evidence="7">Belongs to the glycosyltransferase 87 family.</text>
</comment>